<organism evidence="5 6">
    <name type="scientific">Propionigenium maris DSM 9537</name>
    <dbReference type="NCBI Taxonomy" id="1123000"/>
    <lineage>
        <taxon>Bacteria</taxon>
        <taxon>Fusobacteriati</taxon>
        <taxon>Fusobacteriota</taxon>
        <taxon>Fusobacteriia</taxon>
        <taxon>Fusobacteriales</taxon>
        <taxon>Fusobacteriaceae</taxon>
        <taxon>Propionigenium</taxon>
    </lineage>
</organism>
<accession>A0A9W6GPK3</accession>
<dbReference type="NCBIfam" id="TIGR00186">
    <property type="entry name" value="rRNA_methyl_3"/>
    <property type="match status" value="1"/>
</dbReference>
<evidence type="ECO:0000256" key="2">
    <source>
        <dbReference type="ARBA" id="ARBA00022603"/>
    </source>
</evidence>
<dbReference type="SUPFAM" id="SSF55315">
    <property type="entry name" value="L30e-like"/>
    <property type="match status" value="1"/>
</dbReference>
<keyword evidence="3" id="KW-0808">Transferase</keyword>
<dbReference type="CDD" id="cd18103">
    <property type="entry name" value="SpoU-like_RlmB"/>
    <property type="match status" value="1"/>
</dbReference>
<dbReference type="GO" id="GO:0003723">
    <property type="term" value="F:RNA binding"/>
    <property type="evidence" value="ECO:0007669"/>
    <property type="project" value="InterPro"/>
</dbReference>
<name>A0A9W6GPK3_9FUSO</name>
<dbReference type="FunFam" id="3.40.1280.10:FF:000008">
    <property type="entry name" value="Group 3 RNA methyltransferase TrmH"/>
    <property type="match status" value="1"/>
</dbReference>
<dbReference type="EMBL" id="BSDY01000018">
    <property type="protein sequence ID" value="GLI57477.1"/>
    <property type="molecule type" value="Genomic_DNA"/>
</dbReference>
<comment type="similarity">
    <text evidence="1">Belongs to the class IV-like SAM-binding methyltransferase superfamily. RNA methyltransferase TrmH family.</text>
</comment>
<reference evidence="5" key="1">
    <citation type="submission" date="2022-12" db="EMBL/GenBank/DDBJ databases">
        <title>Reference genome sequencing for broad-spectrum identification of bacterial and archaeal isolates by mass spectrometry.</title>
        <authorList>
            <person name="Sekiguchi Y."/>
            <person name="Tourlousse D.M."/>
        </authorList>
    </citation>
    <scope>NUCLEOTIDE SEQUENCE</scope>
    <source>
        <strain evidence="5">10succ1</strain>
    </source>
</reference>
<dbReference type="InterPro" id="IPR001537">
    <property type="entry name" value="SpoU_MeTrfase"/>
</dbReference>
<dbReference type="Pfam" id="PF08032">
    <property type="entry name" value="SpoU_sub_bind"/>
    <property type="match status" value="1"/>
</dbReference>
<keyword evidence="6" id="KW-1185">Reference proteome</keyword>
<dbReference type="RefSeq" id="WP_281837121.1">
    <property type="nucleotide sequence ID" value="NZ_BSDY01000018.1"/>
</dbReference>
<dbReference type="PANTHER" id="PTHR46429">
    <property type="entry name" value="23S RRNA (GUANOSINE-2'-O-)-METHYLTRANSFERASE RLMB"/>
    <property type="match status" value="1"/>
</dbReference>
<dbReference type="GO" id="GO:0005829">
    <property type="term" value="C:cytosol"/>
    <property type="evidence" value="ECO:0007669"/>
    <property type="project" value="TreeGrafter"/>
</dbReference>
<dbReference type="InterPro" id="IPR029064">
    <property type="entry name" value="Ribosomal_eL30-like_sf"/>
</dbReference>
<evidence type="ECO:0000313" key="5">
    <source>
        <dbReference type="EMBL" id="GLI57477.1"/>
    </source>
</evidence>
<dbReference type="Gene3D" id="3.40.1280.10">
    <property type="match status" value="1"/>
</dbReference>
<comment type="caution">
    <text evidence="5">The sequence shown here is derived from an EMBL/GenBank/DDBJ whole genome shotgun (WGS) entry which is preliminary data.</text>
</comment>
<dbReference type="Proteomes" id="UP001144471">
    <property type="component" value="Unassembled WGS sequence"/>
</dbReference>
<dbReference type="GO" id="GO:0008173">
    <property type="term" value="F:RNA methyltransferase activity"/>
    <property type="evidence" value="ECO:0007669"/>
    <property type="project" value="InterPro"/>
</dbReference>
<dbReference type="InterPro" id="IPR004441">
    <property type="entry name" value="rRNA_MeTrfase_TrmH"/>
</dbReference>
<dbReference type="InterPro" id="IPR029026">
    <property type="entry name" value="tRNA_m1G_MTases_N"/>
</dbReference>
<dbReference type="GO" id="GO:0032259">
    <property type="term" value="P:methylation"/>
    <property type="evidence" value="ECO:0007669"/>
    <property type="project" value="UniProtKB-KW"/>
</dbReference>
<dbReference type="InterPro" id="IPR013123">
    <property type="entry name" value="SpoU_subst-bd"/>
</dbReference>
<proteinExistence type="inferred from homology"/>
<feature type="domain" description="RNA 2-O ribose methyltransferase substrate binding" evidence="4">
    <location>
        <begin position="3"/>
        <end position="72"/>
    </location>
</feature>
<keyword evidence="2" id="KW-0489">Methyltransferase</keyword>
<dbReference type="Gene3D" id="3.30.1330.30">
    <property type="match status" value="1"/>
</dbReference>
<sequence>MEKIIGINAVVEALQNPEKNIEKIEVFKGVKAERLGQLKKLASKRNIKIHSTGKRVENSQGVVAFISQYDYYVEFGGFLEKLAGEKKSIVMILDGVQDPRNFGAIIRSAEIFGVSGIIIPERNSVKINETVVKTSTGAIEHVDIVKVKNISEAMSQLKKLDFWIYGADGAGNKYYHEEKYPDKTVIVMGSEGFGIRKKVKENCDILVKIPMHGKINSLNVSVAGGILLSEISKNLH</sequence>
<gene>
    <name evidence="5" type="ORF">PM10SUCC1_29910</name>
</gene>
<evidence type="ECO:0000313" key="6">
    <source>
        <dbReference type="Proteomes" id="UP001144471"/>
    </source>
</evidence>
<evidence type="ECO:0000256" key="3">
    <source>
        <dbReference type="ARBA" id="ARBA00022679"/>
    </source>
</evidence>
<dbReference type="SMART" id="SM00967">
    <property type="entry name" value="SpoU_sub_bind"/>
    <property type="match status" value="1"/>
</dbReference>
<protein>
    <submittedName>
        <fullName evidence="5">23S rRNA (Guanosine(2251)-2'-O)-methyltransferase RlmB</fullName>
    </submittedName>
</protein>
<dbReference type="InterPro" id="IPR029028">
    <property type="entry name" value="Alpha/beta_knot_MTases"/>
</dbReference>
<dbReference type="Pfam" id="PF00588">
    <property type="entry name" value="SpoU_methylase"/>
    <property type="match status" value="1"/>
</dbReference>
<evidence type="ECO:0000256" key="1">
    <source>
        <dbReference type="ARBA" id="ARBA00007228"/>
    </source>
</evidence>
<dbReference type="SUPFAM" id="SSF75217">
    <property type="entry name" value="alpha/beta knot"/>
    <property type="match status" value="1"/>
</dbReference>
<dbReference type="AlphaFoldDB" id="A0A9W6GPK3"/>
<evidence type="ECO:0000259" key="4">
    <source>
        <dbReference type="SMART" id="SM00967"/>
    </source>
</evidence>
<dbReference type="PANTHER" id="PTHR46429:SF1">
    <property type="entry name" value="23S RRNA (GUANOSINE-2'-O-)-METHYLTRANSFERASE RLMB"/>
    <property type="match status" value="1"/>
</dbReference>
<dbReference type="GO" id="GO:0006396">
    <property type="term" value="P:RNA processing"/>
    <property type="evidence" value="ECO:0007669"/>
    <property type="project" value="InterPro"/>
</dbReference>